<reference evidence="2" key="1">
    <citation type="submission" date="2020-02" db="EMBL/GenBank/DDBJ databases">
        <authorList>
            <person name="Meier V. D."/>
        </authorList>
    </citation>
    <scope>NUCLEOTIDE SEQUENCE</scope>
    <source>
        <strain evidence="2">AVDCRST_MAG56</strain>
    </source>
</reference>
<gene>
    <name evidence="2" type="ORF">AVDCRST_MAG56-5656</name>
</gene>
<name>A0A6J4KEQ3_9SPHI</name>
<protein>
    <submittedName>
        <fullName evidence="2">Uncharacterized protein</fullName>
    </submittedName>
</protein>
<feature type="compositionally biased region" description="Basic residues" evidence="1">
    <location>
        <begin position="13"/>
        <end position="22"/>
    </location>
</feature>
<feature type="non-terminal residue" evidence="2">
    <location>
        <position position="1"/>
    </location>
</feature>
<dbReference type="AlphaFoldDB" id="A0A6J4KEQ3"/>
<proteinExistence type="predicted"/>
<feature type="region of interest" description="Disordered" evidence="1">
    <location>
        <begin position="1"/>
        <end position="55"/>
    </location>
</feature>
<feature type="compositionally biased region" description="Basic and acidic residues" evidence="1">
    <location>
        <begin position="30"/>
        <end position="42"/>
    </location>
</feature>
<evidence type="ECO:0000256" key="1">
    <source>
        <dbReference type="SAM" id="MobiDB-lite"/>
    </source>
</evidence>
<organism evidence="2">
    <name type="scientific">uncultured Cytophagales bacterium</name>
    <dbReference type="NCBI Taxonomy" id="158755"/>
    <lineage>
        <taxon>Bacteria</taxon>
        <taxon>Pseudomonadati</taxon>
        <taxon>Bacteroidota</taxon>
        <taxon>Sphingobacteriia</taxon>
        <taxon>Sphingobacteriales</taxon>
        <taxon>environmental samples</taxon>
    </lineage>
</organism>
<evidence type="ECO:0000313" key="2">
    <source>
        <dbReference type="EMBL" id="CAA9302937.1"/>
    </source>
</evidence>
<dbReference type="EMBL" id="CADCTQ010000462">
    <property type="protein sequence ID" value="CAA9302937.1"/>
    <property type="molecule type" value="Genomic_DNA"/>
</dbReference>
<feature type="non-terminal residue" evidence="2">
    <location>
        <position position="55"/>
    </location>
</feature>
<sequence length="55" mass="6186">GRLPGRTAAARRPAPRHHRHCQTRALRILRRGDCRPHPDQRGHLPQTPGVARGTL</sequence>
<accession>A0A6J4KEQ3</accession>